<gene>
    <name evidence="2" type="ORF">SAMN04488561_2072</name>
</gene>
<reference evidence="3" key="1">
    <citation type="submission" date="2016-10" db="EMBL/GenBank/DDBJ databases">
        <authorList>
            <person name="Varghese N."/>
            <person name="Submissions S."/>
        </authorList>
    </citation>
    <scope>NUCLEOTIDE SEQUENCE [LARGE SCALE GENOMIC DNA]</scope>
    <source>
        <strain evidence="3">DSM 45237</strain>
    </source>
</reference>
<evidence type="ECO:0000313" key="2">
    <source>
        <dbReference type="EMBL" id="SEE64232.1"/>
    </source>
</evidence>
<dbReference type="STRING" id="561176.SAMN04488561_2072"/>
<feature type="region of interest" description="Disordered" evidence="1">
    <location>
        <begin position="289"/>
        <end position="322"/>
    </location>
</feature>
<dbReference type="EMBL" id="FNUC01000003">
    <property type="protein sequence ID" value="SEE64232.1"/>
    <property type="molecule type" value="Genomic_DNA"/>
</dbReference>
<keyword evidence="3" id="KW-1185">Reference proteome</keyword>
<evidence type="ECO:0000256" key="1">
    <source>
        <dbReference type="SAM" id="MobiDB-lite"/>
    </source>
</evidence>
<accession>A0A1H5KHC7</accession>
<dbReference type="OrthoDB" id="5198439at2"/>
<proteinExistence type="predicted"/>
<dbReference type="Proteomes" id="UP000181980">
    <property type="component" value="Unassembled WGS sequence"/>
</dbReference>
<dbReference type="AlphaFoldDB" id="A0A1H5KHC7"/>
<evidence type="ECO:0000313" key="3">
    <source>
        <dbReference type="Proteomes" id="UP000181980"/>
    </source>
</evidence>
<feature type="region of interest" description="Disordered" evidence="1">
    <location>
        <begin position="37"/>
        <end position="70"/>
    </location>
</feature>
<dbReference type="RefSeq" id="WP_069112943.1">
    <property type="nucleotide sequence ID" value="NZ_FNUC01000003.1"/>
</dbReference>
<name>A0A1H5KHC7_9ACTN</name>
<organism evidence="2 3">
    <name type="scientific">Jiangella alba</name>
    <dbReference type="NCBI Taxonomy" id="561176"/>
    <lineage>
        <taxon>Bacteria</taxon>
        <taxon>Bacillati</taxon>
        <taxon>Actinomycetota</taxon>
        <taxon>Actinomycetes</taxon>
        <taxon>Jiangellales</taxon>
        <taxon>Jiangellaceae</taxon>
        <taxon>Jiangella</taxon>
    </lineage>
</organism>
<protein>
    <submittedName>
        <fullName evidence="2">Uncharacterized protein</fullName>
    </submittedName>
</protein>
<sequence length="322" mass="33144">MGTDGTERPAAVRAAGRFGRVLAGGAGLTVRGLTSLVAPTPAPGPASANGRTADGQPAPPRPPERHATRAETGATVIAAAGRLGEAALGLAALTSRRTLDVAAGVAMPIEAAASVLVRAGGVVAGRTGVTRRVDRLARIGREEQRRNEREAALLFRSAWRRSVVGAVAVTDVGAVLDEVDVDGIVRRVDLDGVVRRVDLNAAVSRVDIDAVVERVDLDAVIVRLRVPELVEQVLDDIDLGRIVRESSAGMAAETVDAVRVRSAGADGVLNGFVDRVVLRRPPRDGARVAAARAAAARDRDGAVDEQPAGDDAAGDGTGRAPP</sequence>